<protein>
    <submittedName>
        <fullName evidence="2">Uncharacterized protein</fullName>
    </submittedName>
</protein>
<organism evidence="2 3">
    <name type="scientific">Streptomyces chartreusis NRRL 3882</name>
    <dbReference type="NCBI Taxonomy" id="1079985"/>
    <lineage>
        <taxon>Bacteria</taxon>
        <taxon>Bacillati</taxon>
        <taxon>Actinomycetota</taxon>
        <taxon>Actinomycetes</taxon>
        <taxon>Kitasatosporales</taxon>
        <taxon>Streptomycetaceae</taxon>
        <taxon>Streptomyces</taxon>
    </lineage>
</organism>
<dbReference type="InterPro" id="IPR036291">
    <property type="entry name" value="NAD(P)-bd_dom_sf"/>
</dbReference>
<sequence length="65" mass="6490">MIKVAHGPLSSVRNRATPGATGAQGTPVAAALAAAGRPVTALTRNPDTVVHARSASWPPDTPPPT</sequence>
<proteinExistence type="predicted"/>
<evidence type="ECO:0000313" key="2">
    <source>
        <dbReference type="EMBL" id="SOR76696.1"/>
    </source>
</evidence>
<dbReference type="SUPFAM" id="SSF51735">
    <property type="entry name" value="NAD(P)-binding Rossmann-fold domains"/>
    <property type="match status" value="1"/>
</dbReference>
<feature type="region of interest" description="Disordered" evidence="1">
    <location>
        <begin position="1"/>
        <end position="24"/>
    </location>
</feature>
<dbReference type="Gene3D" id="3.40.50.720">
    <property type="entry name" value="NAD(P)-binding Rossmann-like Domain"/>
    <property type="match status" value="1"/>
</dbReference>
<evidence type="ECO:0000256" key="1">
    <source>
        <dbReference type="SAM" id="MobiDB-lite"/>
    </source>
</evidence>
<accession>A0A2N9B043</accession>
<reference evidence="3" key="1">
    <citation type="submission" date="2017-11" db="EMBL/GenBank/DDBJ databases">
        <authorList>
            <person name="Wibberg D."/>
        </authorList>
    </citation>
    <scope>NUCLEOTIDE SEQUENCE [LARGE SCALE GENOMIC DNA]</scope>
</reference>
<dbReference type="AlphaFoldDB" id="A0A2N9B043"/>
<gene>
    <name evidence="2" type="ORF">SCNRRL3882_0179</name>
</gene>
<evidence type="ECO:0000313" key="3">
    <source>
        <dbReference type="Proteomes" id="UP000235464"/>
    </source>
</evidence>
<dbReference type="Proteomes" id="UP000235464">
    <property type="component" value="Chromosome I"/>
</dbReference>
<name>A0A2N9B043_STRCX</name>
<dbReference type="EMBL" id="LT963352">
    <property type="protein sequence ID" value="SOR76696.1"/>
    <property type="molecule type" value="Genomic_DNA"/>
</dbReference>
<keyword evidence="3" id="KW-1185">Reference proteome</keyword>
<dbReference type="RefSeq" id="WP_197709802.1">
    <property type="nucleotide sequence ID" value="NZ_LT962942.1"/>
</dbReference>